<evidence type="ECO:0000256" key="2">
    <source>
        <dbReference type="ARBA" id="ARBA00006676"/>
    </source>
</evidence>
<dbReference type="OrthoDB" id="9779574at2"/>
<dbReference type="STRING" id="684552.SAMN04489719_0900"/>
<comment type="similarity">
    <text evidence="2">Belongs to the metallo-dependent hydrolases superfamily. Adenosine and AMP deaminases family.</text>
</comment>
<dbReference type="InterPro" id="IPR032466">
    <property type="entry name" value="Metal_Hydrolase"/>
</dbReference>
<name>A0A1H1M8V9_9MICO</name>
<proteinExistence type="inferred from homology"/>
<dbReference type="Proteomes" id="UP000199649">
    <property type="component" value="Chromosome I"/>
</dbReference>
<dbReference type="GO" id="GO:0004000">
    <property type="term" value="F:adenosine deaminase activity"/>
    <property type="evidence" value="ECO:0007669"/>
    <property type="project" value="UniProtKB-ARBA"/>
</dbReference>
<dbReference type="EC" id="3.5.4.4" evidence="3"/>
<keyword evidence="6" id="KW-0862">Zinc</keyword>
<reference evidence="9" key="1">
    <citation type="submission" date="2016-10" db="EMBL/GenBank/DDBJ databases">
        <authorList>
            <person name="Varghese N."/>
            <person name="Submissions S."/>
        </authorList>
    </citation>
    <scope>NUCLEOTIDE SEQUENCE [LARGE SCALE GENOMIC DNA]</scope>
    <source>
        <strain evidence="9">DSM 22965</strain>
    </source>
</reference>
<dbReference type="RefSeq" id="WP_092665912.1">
    <property type="nucleotide sequence ID" value="NZ_LT629734.1"/>
</dbReference>
<dbReference type="PANTHER" id="PTHR11409:SF43">
    <property type="entry name" value="ADENOSINE DEAMINASE"/>
    <property type="match status" value="1"/>
</dbReference>
<feature type="domain" description="Adenosine deaminase" evidence="7">
    <location>
        <begin position="15"/>
        <end position="362"/>
    </location>
</feature>
<dbReference type="InterPro" id="IPR001365">
    <property type="entry name" value="A_deaminase_dom"/>
</dbReference>
<dbReference type="NCBIfam" id="NF006847">
    <property type="entry name" value="PRK09358.1-2"/>
    <property type="match status" value="1"/>
</dbReference>
<dbReference type="AlphaFoldDB" id="A0A1H1M8V9"/>
<dbReference type="GO" id="GO:0043103">
    <property type="term" value="P:hypoxanthine salvage"/>
    <property type="evidence" value="ECO:0007669"/>
    <property type="project" value="TreeGrafter"/>
</dbReference>
<organism evidence="8 9">
    <name type="scientific">Agrococcus carbonis</name>
    <dbReference type="NCBI Taxonomy" id="684552"/>
    <lineage>
        <taxon>Bacteria</taxon>
        <taxon>Bacillati</taxon>
        <taxon>Actinomycetota</taxon>
        <taxon>Actinomycetes</taxon>
        <taxon>Micrococcales</taxon>
        <taxon>Microbacteriaceae</taxon>
        <taxon>Agrococcus</taxon>
    </lineage>
</organism>
<dbReference type="GO" id="GO:0046103">
    <property type="term" value="P:inosine biosynthetic process"/>
    <property type="evidence" value="ECO:0007669"/>
    <property type="project" value="TreeGrafter"/>
</dbReference>
<dbReference type="Gene3D" id="3.20.20.140">
    <property type="entry name" value="Metal-dependent hydrolases"/>
    <property type="match status" value="1"/>
</dbReference>
<dbReference type="GO" id="GO:0006154">
    <property type="term" value="P:adenosine catabolic process"/>
    <property type="evidence" value="ECO:0007669"/>
    <property type="project" value="TreeGrafter"/>
</dbReference>
<protein>
    <recommendedName>
        <fullName evidence="3">adenosine deaminase</fullName>
        <ecNumber evidence="3">3.5.4.4</ecNumber>
    </recommendedName>
</protein>
<dbReference type="SUPFAM" id="SSF51556">
    <property type="entry name" value="Metallo-dependent hydrolases"/>
    <property type="match status" value="1"/>
</dbReference>
<keyword evidence="9" id="KW-1185">Reference proteome</keyword>
<accession>A0A1H1M8V9</accession>
<dbReference type="GO" id="GO:0005829">
    <property type="term" value="C:cytosol"/>
    <property type="evidence" value="ECO:0007669"/>
    <property type="project" value="TreeGrafter"/>
</dbReference>
<comment type="cofactor">
    <cofactor evidence="1">
        <name>Zn(2+)</name>
        <dbReference type="ChEBI" id="CHEBI:29105"/>
    </cofactor>
</comment>
<dbReference type="PANTHER" id="PTHR11409">
    <property type="entry name" value="ADENOSINE DEAMINASE"/>
    <property type="match status" value="1"/>
</dbReference>
<evidence type="ECO:0000256" key="3">
    <source>
        <dbReference type="ARBA" id="ARBA00012784"/>
    </source>
</evidence>
<keyword evidence="5" id="KW-0378">Hydrolase</keyword>
<dbReference type="InterPro" id="IPR006330">
    <property type="entry name" value="Ado/ade_deaminase"/>
</dbReference>
<evidence type="ECO:0000259" key="7">
    <source>
        <dbReference type="Pfam" id="PF00962"/>
    </source>
</evidence>
<evidence type="ECO:0000256" key="5">
    <source>
        <dbReference type="ARBA" id="ARBA00022801"/>
    </source>
</evidence>
<evidence type="ECO:0000313" key="8">
    <source>
        <dbReference type="EMBL" id="SDR83057.1"/>
    </source>
</evidence>
<sequence>MSRYEVDGVDIQTLPKVSLHDHLDGGLRPQTILELGDEIGLELPASDAAALGAWFAAQSSSGSLPEYLKTFDITTAVMQTEHGLHRVAKEFVLDLAEDGVVYGEVRWAPEQHLQRGLSLDAAVEAVQAGIEEAMVLVASHGGRIRVGQLVSAMRHLDRADEIAELALRHRDRGAVGFDIAGPEDGFPASRLASAFDILARAHFPATVHAGEGAGLESIADALFSGRALRLGHGTRIAEDIVVEEETDDAVVVRLGELAEWVKDRQIALEVSPSSNLQTGTIAQWGDALDDHPIDLLHQLGFCVTVNPDNRLQSGTTLTRELGLLVEAFDWDLDDVEQVMQNAAASAFCSFDEREELADEIADGFDDLR</sequence>
<evidence type="ECO:0000313" key="9">
    <source>
        <dbReference type="Proteomes" id="UP000199649"/>
    </source>
</evidence>
<dbReference type="Pfam" id="PF00962">
    <property type="entry name" value="A_deaminase"/>
    <property type="match status" value="1"/>
</dbReference>
<evidence type="ECO:0000256" key="4">
    <source>
        <dbReference type="ARBA" id="ARBA00022723"/>
    </source>
</evidence>
<keyword evidence="4" id="KW-0479">Metal-binding</keyword>
<dbReference type="GO" id="GO:0046872">
    <property type="term" value="F:metal ion binding"/>
    <property type="evidence" value="ECO:0007669"/>
    <property type="project" value="UniProtKB-KW"/>
</dbReference>
<dbReference type="EMBL" id="LT629734">
    <property type="protein sequence ID" value="SDR83057.1"/>
    <property type="molecule type" value="Genomic_DNA"/>
</dbReference>
<evidence type="ECO:0000256" key="6">
    <source>
        <dbReference type="ARBA" id="ARBA00022833"/>
    </source>
</evidence>
<evidence type="ECO:0000256" key="1">
    <source>
        <dbReference type="ARBA" id="ARBA00001947"/>
    </source>
</evidence>
<gene>
    <name evidence="8" type="ORF">SAMN04489719_0900</name>
</gene>